<keyword evidence="2" id="KW-1185">Reference proteome</keyword>
<dbReference type="EMBL" id="JASBWS010000002">
    <property type="protein sequence ID" value="KAJ9117295.1"/>
    <property type="molecule type" value="Genomic_DNA"/>
</dbReference>
<gene>
    <name evidence="1" type="ORF">QFC20_000442</name>
</gene>
<evidence type="ECO:0000313" key="2">
    <source>
        <dbReference type="Proteomes" id="UP001230649"/>
    </source>
</evidence>
<accession>A0ACC2WZU0</accession>
<dbReference type="Proteomes" id="UP001230649">
    <property type="component" value="Unassembled WGS sequence"/>
</dbReference>
<name>A0ACC2WZU0_9TREE</name>
<evidence type="ECO:0000313" key="1">
    <source>
        <dbReference type="EMBL" id="KAJ9117295.1"/>
    </source>
</evidence>
<organism evidence="1 2">
    <name type="scientific">Naganishia adeliensis</name>
    <dbReference type="NCBI Taxonomy" id="92952"/>
    <lineage>
        <taxon>Eukaryota</taxon>
        <taxon>Fungi</taxon>
        <taxon>Dikarya</taxon>
        <taxon>Basidiomycota</taxon>
        <taxon>Agaricomycotina</taxon>
        <taxon>Tremellomycetes</taxon>
        <taxon>Filobasidiales</taxon>
        <taxon>Filobasidiaceae</taxon>
        <taxon>Naganishia</taxon>
    </lineage>
</organism>
<proteinExistence type="predicted"/>
<comment type="caution">
    <text evidence="1">The sequence shown here is derived from an EMBL/GenBank/DDBJ whole genome shotgun (WGS) entry which is preliminary data.</text>
</comment>
<reference evidence="1" key="1">
    <citation type="submission" date="2023-04" db="EMBL/GenBank/DDBJ databases">
        <title>Draft Genome sequencing of Naganishia species isolated from polar environments using Oxford Nanopore Technology.</title>
        <authorList>
            <person name="Leo P."/>
            <person name="Venkateswaran K."/>
        </authorList>
    </citation>
    <scope>NUCLEOTIDE SEQUENCE</scope>
    <source>
        <strain evidence="1">MNA-CCFEE 5262</strain>
    </source>
</reference>
<protein>
    <submittedName>
        <fullName evidence="1">Uncharacterized protein</fullName>
    </submittedName>
</protein>
<sequence>MSTSVEVSDAASPTSAESDTVIHLYKEVNQEEINESLETFWSGLRFIAWSNSSTKAQDVKELWEELVEGLQGLFGEHGVRWTSESFELVEAHKTRCQSLEFKRLSDEPQDKGMTMSTLFEVAKCRKFIPPTSEWETSGIERNLTIQRLLQDLKKETSHGNET</sequence>